<dbReference type="SMART" id="SM00448">
    <property type="entry name" value="REC"/>
    <property type="match status" value="2"/>
</dbReference>
<dbReference type="Pfam" id="PF01627">
    <property type="entry name" value="Hpt"/>
    <property type="match status" value="1"/>
</dbReference>
<accession>A0ABY8UYV7</accession>
<dbReference type="SUPFAM" id="SSF47226">
    <property type="entry name" value="Histidine-containing phosphotransfer domain, HPT domain"/>
    <property type="match status" value="1"/>
</dbReference>
<dbReference type="PROSITE" id="PS50887">
    <property type="entry name" value="GGDEF"/>
    <property type="match status" value="1"/>
</dbReference>
<feature type="domain" description="Response regulatory" evidence="2">
    <location>
        <begin position="111"/>
        <end position="226"/>
    </location>
</feature>
<dbReference type="Pfam" id="PF00990">
    <property type="entry name" value="GGDEF"/>
    <property type="match status" value="1"/>
</dbReference>
<dbReference type="InterPro" id="IPR036641">
    <property type="entry name" value="HPT_dom_sf"/>
</dbReference>
<keyword evidence="4" id="KW-0548">Nucleotidyltransferase</keyword>
<name>A0ABY8UYV7_9BACI</name>
<dbReference type="PANTHER" id="PTHR45138">
    <property type="entry name" value="REGULATORY COMPONENTS OF SENSORY TRANSDUCTION SYSTEM"/>
    <property type="match status" value="1"/>
</dbReference>
<protein>
    <submittedName>
        <fullName evidence="4">Diguanylate cyclase</fullName>
        <ecNumber evidence="4">2.7.7.65</ecNumber>
    </submittedName>
</protein>
<sequence length="540" mass="62193">MQKYQTLFLKRTRSTLQSWSEHQRITNEAMYQFLHSLKGTASSIGLPSITEVAARLMQQLPSPDGYEWEKERWISFLTPLTEELKKHSSVEIEAEPLVESVAQETSSKGSLVLVVGDQIDRISNLKDMLEEHYAVMVAANETKAVEVFYSQKPDYVIIDLHRKEDHGFNVLASIANKARHSFVPTLLVEEEPHSMLRKKAYEAGAFDIVHSPFENAEVLALIQNRLELKRLLQAQILLDELTGAYNRKFLQEELQRQWAEYERHETTFSVALLDLDRFKNINDTYGHDTGDQVLKQFATTIMTNKRQGDFFIRYGGEEFMLVMPKTSQEQASLIVDRLLQAFVAQTFEKEEATFSCSFSSGVAAVQDEIKHGDELISKADQALYMAKRNGRNQVRVYDENEGELGQKLDVLRIGIIDDDPIIHELLQDHLRKLTFKGHRVELRTFREGEEFFESKWYQQDGKFVLLLDGVMPRMDGLEVLRKLRSECSVDQFVIIMLTGRKKDQDIVKALDLGADDYITKPFSVSELEARVKRLAQRLLF</sequence>
<feature type="domain" description="Response regulatory" evidence="2">
    <location>
        <begin position="412"/>
        <end position="535"/>
    </location>
</feature>
<dbReference type="GO" id="GO:0052621">
    <property type="term" value="F:diguanylate cyclase activity"/>
    <property type="evidence" value="ECO:0007669"/>
    <property type="project" value="UniProtKB-EC"/>
</dbReference>
<keyword evidence="4" id="KW-0808">Transferase</keyword>
<gene>
    <name evidence="4" type="ORF">QNI29_17925</name>
</gene>
<dbReference type="InterPro" id="IPR029787">
    <property type="entry name" value="Nucleotide_cyclase"/>
</dbReference>
<evidence type="ECO:0000259" key="2">
    <source>
        <dbReference type="PROSITE" id="PS50110"/>
    </source>
</evidence>
<evidence type="ECO:0000313" key="5">
    <source>
        <dbReference type="Proteomes" id="UP001236652"/>
    </source>
</evidence>
<dbReference type="InterPro" id="IPR001789">
    <property type="entry name" value="Sig_transdc_resp-reg_receiver"/>
</dbReference>
<dbReference type="Pfam" id="PF00072">
    <property type="entry name" value="Response_reg"/>
    <property type="match status" value="2"/>
</dbReference>
<dbReference type="RefSeq" id="WP_231419672.1">
    <property type="nucleotide sequence ID" value="NZ_CP126446.1"/>
</dbReference>
<dbReference type="InterPro" id="IPR000160">
    <property type="entry name" value="GGDEF_dom"/>
</dbReference>
<dbReference type="InterPro" id="IPR043128">
    <property type="entry name" value="Rev_trsase/Diguanyl_cyclase"/>
</dbReference>
<evidence type="ECO:0000259" key="3">
    <source>
        <dbReference type="PROSITE" id="PS50887"/>
    </source>
</evidence>
<dbReference type="Proteomes" id="UP001236652">
    <property type="component" value="Chromosome"/>
</dbReference>
<dbReference type="CDD" id="cd01949">
    <property type="entry name" value="GGDEF"/>
    <property type="match status" value="1"/>
</dbReference>
<feature type="modified residue" description="4-aspartylphosphate" evidence="1">
    <location>
        <position position="159"/>
    </location>
</feature>
<dbReference type="Gene3D" id="3.30.70.270">
    <property type="match status" value="1"/>
</dbReference>
<dbReference type="EMBL" id="CP126446">
    <property type="protein sequence ID" value="WIF97585.1"/>
    <property type="molecule type" value="Genomic_DNA"/>
</dbReference>
<dbReference type="SMART" id="SM00267">
    <property type="entry name" value="GGDEF"/>
    <property type="match status" value="1"/>
</dbReference>
<evidence type="ECO:0000256" key="1">
    <source>
        <dbReference type="PROSITE-ProRule" id="PRU00169"/>
    </source>
</evidence>
<dbReference type="InterPro" id="IPR011006">
    <property type="entry name" value="CheY-like_superfamily"/>
</dbReference>
<dbReference type="SUPFAM" id="SSF55073">
    <property type="entry name" value="Nucleotide cyclase"/>
    <property type="match status" value="1"/>
</dbReference>
<dbReference type="CDD" id="cd00156">
    <property type="entry name" value="REC"/>
    <property type="match status" value="1"/>
</dbReference>
<dbReference type="PANTHER" id="PTHR45138:SF9">
    <property type="entry name" value="DIGUANYLATE CYCLASE DGCM-RELATED"/>
    <property type="match status" value="1"/>
</dbReference>
<proteinExistence type="predicted"/>
<dbReference type="NCBIfam" id="TIGR00254">
    <property type="entry name" value="GGDEF"/>
    <property type="match status" value="1"/>
</dbReference>
<feature type="modified residue" description="4-aspartylphosphate" evidence="1">
    <location>
        <position position="468"/>
    </location>
</feature>
<dbReference type="InterPro" id="IPR050469">
    <property type="entry name" value="Diguanylate_Cyclase"/>
</dbReference>
<dbReference type="EC" id="2.7.7.65" evidence="4"/>
<dbReference type="InterPro" id="IPR008207">
    <property type="entry name" value="Sig_transdc_His_kin_Hpt_dom"/>
</dbReference>
<dbReference type="Gene3D" id="3.40.50.2300">
    <property type="match status" value="2"/>
</dbReference>
<evidence type="ECO:0000313" key="4">
    <source>
        <dbReference type="EMBL" id="WIF97585.1"/>
    </source>
</evidence>
<dbReference type="PROSITE" id="PS50110">
    <property type="entry name" value="RESPONSE_REGULATORY"/>
    <property type="match status" value="2"/>
</dbReference>
<dbReference type="SUPFAM" id="SSF52172">
    <property type="entry name" value="CheY-like"/>
    <property type="match status" value="2"/>
</dbReference>
<reference evidence="4 5" key="1">
    <citation type="submission" date="2023-05" db="EMBL/GenBank/DDBJ databases">
        <title>Comparative genomics reveals the evidence of polycyclic aromatic hydrocarbons degradation in moderately halophilic genus Pontibacillus.</title>
        <authorList>
            <person name="Yang H."/>
            <person name="Qian Z."/>
        </authorList>
    </citation>
    <scope>NUCLEOTIDE SEQUENCE [LARGE SCALE GENOMIC DNA]</scope>
    <source>
        <strain evidence="5">HN14</strain>
    </source>
</reference>
<keyword evidence="1" id="KW-0597">Phosphoprotein</keyword>
<organism evidence="4 5">
    <name type="scientific">Pontibacillus chungwhensis</name>
    <dbReference type="NCBI Taxonomy" id="265426"/>
    <lineage>
        <taxon>Bacteria</taxon>
        <taxon>Bacillati</taxon>
        <taxon>Bacillota</taxon>
        <taxon>Bacilli</taxon>
        <taxon>Bacillales</taxon>
        <taxon>Bacillaceae</taxon>
        <taxon>Pontibacillus</taxon>
    </lineage>
</organism>
<feature type="domain" description="GGDEF" evidence="3">
    <location>
        <begin position="266"/>
        <end position="399"/>
    </location>
</feature>
<keyword evidence="5" id="KW-1185">Reference proteome</keyword>